<evidence type="ECO:0000313" key="2">
    <source>
        <dbReference type="Proteomes" id="UP000028547"/>
    </source>
</evidence>
<gene>
    <name evidence="1" type="ORF">Q664_03250</name>
</gene>
<proteinExistence type="predicted"/>
<reference evidence="1 2" key="1">
    <citation type="submission" date="2014-07" db="EMBL/GenBank/DDBJ databases">
        <title>Draft Genome Sequence of Gephyronic Acid Producer, Cystobacter violaceus Strain Cb vi76.</title>
        <authorList>
            <person name="Stevens D.C."/>
            <person name="Young J."/>
            <person name="Carmichael R."/>
            <person name="Tan J."/>
            <person name="Taylor R.E."/>
        </authorList>
    </citation>
    <scope>NUCLEOTIDE SEQUENCE [LARGE SCALE GENOMIC DNA]</scope>
    <source>
        <strain evidence="1 2">Cb vi76</strain>
    </source>
</reference>
<dbReference type="Proteomes" id="UP000028547">
    <property type="component" value="Unassembled WGS sequence"/>
</dbReference>
<dbReference type="AlphaFoldDB" id="A0A084T0U1"/>
<name>A0A084T0U1_9BACT</name>
<comment type="caution">
    <text evidence="1">The sequence shown here is derived from an EMBL/GenBank/DDBJ whole genome shotgun (WGS) entry which is preliminary data.</text>
</comment>
<evidence type="ECO:0000313" key="1">
    <source>
        <dbReference type="EMBL" id="KFA94326.1"/>
    </source>
</evidence>
<dbReference type="EMBL" id="JPMI01000017">
    <property type="protein sequence ID" value="KFA94326.1"/>
    <property type="molecule type" value="Genomic_DNA"/>
</dbReference>
<accession>A0A084T0U1</accession>
<dbReference type="RefSeq" id="WP_043389751.1">
    <property type="nucleotide sequence ID" value="NZ_JPMI01000017.1"/>
</dbReference>
<organism evidence="1 2">
    <name type="scientific">Archangium violaceum Cb vi76</name>
    <dbReference type="NCBI Taxonomy" id="1406225"/>
    <lineage>
        <taxon>Bacteria</taxon>
        <taxon>Pseudomonadati</taxon>
        <taxon>Myxococcota</taxon>
        <taxon>Myxococcia</taxon>
        <taxon>Myxococcales</taxon>
        <taxon>Cystobacterineae</taxon>
        <taxon>Archangiaceae</taxon>
        <taxon>Archangium</taxon>
    </lineage>
</organism>
<sequence length="434" mass="47666">MSVRLDTPYLEDGILSTHFFNGRLLSGEDLRQEQLARGEWLKLLGRSVGEGIVHGLEVSAPLGANSTAKLSVKVGPGLALNREGQALVLRDAVDVLLGPAGKPRSVSTTGSGDFQDCRPSADLSVTGTGLYLLTLAPDEGYVGRAPVSGLGPNEPACNAKQRVAGVRFRLLKLKFDAPDPKAPRLRNQVAHLCFGTKDPRRLGALVHPFGNPPERYGLLDDHRRPDALTDQEVPLALLYWQESFGIHFMDMGAVRRRPTRVEHTGRWAPLLGERRASEAEAVLLQFQEHLQALLDMSAPEKVRATKYFDYLPPAGVLPLKLGSFKGFSAETFFQGIPWRQYVIDGDHLEPLLRQSLAHAPIELARDPETAPREFLWVYLIRQNQQAVSEGQGVQPYLVFASGHLPYRGDARADVARAEYAHVAIPRPGEEPPAG</sequence>
<protein>
    <submittedName>
        <fullName evidence="1">Uncharacterized protein</fullName>
    </submittedName>
</protein>